<reference evidence="1" key="1">
    <citation type="submission" date="2023-03" db="EMBL/GenBank/DDBJ databases">
        <authorList>
            <person name="Steffen K."/>
            <person name="Cardenas P."/>
        </authorList>
    </citation>
    <scope>NUCLEOTIDE SEQUENCE</scope>
</reference>
<protein>
    <submittedName>
        <fullName evidence="1">Uncharacterized protein</fullName>
    </submittedName>
</protein>
<evidence type="ECO:0000313" key="1">
    <source>
        <dbReference type="EMBL" id="CAI8055834.1"/>
    </source>
</evidence>
<keyword evidence="2" id="KW-1185">Reference proteome</keyword>
<proteinExistence type="predicted"/>
<organism evidence="1 2">
    <name type="scientific">Geodia barretti</name>
    <name type="common">Barrett's horny sponge</name>
    <dbReference type="NCBI Taxonomy" id="519541"/>
    <lineage>
        <taxon>Eukaryota</taxon>
        <taxon>Metazoa</taxon>
        <taxon>Porifera</taxon>
        <taxon>Demospongiae</taxon>
        <taxon>Heteroscleromorpha</taxon>
        <taxon>Tetractinellida</taxon>
        <taxon>Astrophorina</taxon>
        <taxon>Geodiidae</taxon>
        <taxon>Geodia</taxon>
    </lineage>
</organism>
<dbReference type="AlphaFoldDB" id="A0AA35TXY2"/>
<comment type="caution">
    <text evidence="1">The sequence shown here is derived from an EMBL/GenBank/DDBJ whole genome shotgun (WGS) entry which is preliminary data.</text>
</comment>
<name>A0AA35TXY2_GEOBA</name>
<dbReference type="Proteomes" id="UP001174909">
    <property type="component" value="Unassembled WGS sequence"/>
</dbReference>
<gene>
    <name evidence="1" type="ORF">GBAR_LOCUS30449</name>
</gene>
<evidence type="ECO:0000313" key="2">
    <source>
        <dbReference type="Proteomes" id="UP001174909"/>
    </source>
</evidence>
<dbReference type="EMBL" id="CASHTH010004311">
    <property type="protein sequence ID" value="CAI8055834.1"/>
    <property type="molecule type" value="Genomic_DNA"/>
</dbReference>
<sequence>MERRSQRPLRLLVFSKTFLSAALLGGSAARKDYDIINN</sequence>
<accession>A0AA35TXY2</accession>